<evidence type="ECO:0000313" key="1">
    <source>
        <dbReference type="EMBL" id="QHT04869.1"/>
    </source>
</evidence>
<dbReference type="EMBL" id="MN739440">
    <property type="protein sequence ID" value="QHT04869.1"/>
    <property type="molecule type" value="Genomic_DNA"/>
</dbReference>
<dbReference type="AlphaFoldDB" id="A0A6C0CMF1"/>
<accession>A0A6C0CMF1</accession>
<proteinExistence type="predicted"/>
<organism evidence="1">
    <name type="scientific">viral metagenome</name>
    <dbReference type="NCBI Taxonomy" id="1070528"/>
    <lineage>
        <taxon>unclassified sequences</taxon>
        <taxon>metagenomes</taxon>
        <taxon>organismal metagenomes</taxon>
    </lineage>
</organism>
<name>A0A6C0CMF1_9ZZZZ</name>
<sequence>MNHRVYDLKILPGNTITKLYVYSENHHIADPRMVNDIVRLSRDPKIVLLLEIPQNKLEVVNTLHSDNIKSVYHRVDTDRVVAIDHRHILLGHQQIRELYSNKNVFNVLEDVDVNDHKLVLFELKKYYTNSNFHHYITNELHRVLTIYPKNSLSEKAKEHLQNYKLDVIHHYENHIIPWGGSAQELIISLRHFWKKVMDFKIVLTVYEEAIKGNHVATLLGSAHANNLKAIFGS</sequence>
<protein>
    <submittedName>
        <fullName evidence="1">Uncharacterized protein</fullName>
    </submittedName>
</protein>
<reference evidence="1" key="1">
    <citation type="journal article" date="2020" name="Nature">
        <title>Giant virus diversity and host interactions through global metagenomics.</title>
        <authorList>
            <person name="Schulz F."/>
            <person name="Roux S."/>
            <person name="Paez-Espino D."/>
            <person name="Jungbluth S."/>
            <person name="Walsh D.A."/>
            <person name="Denef V.J."/>
            <person name="McMahon K.D."/>
            <person name="Konstantinidis K.T."/>
            <person name="Eloe-Fadrosh E.A."/>
            <person name="Kyrpides N.C."/>
            <person name="Woyke T."/>
        </authorList>
    </citation>
    <scope>NUCLEOTIDE SEQUENCE</scope>
    <source>
        <strain evidence="1">GVMAG-M-3300021343-4</strain>
    </source>
</reference>